<feature type="coiled-coil region" evidence="2">
    <location>
        <begin position="206"/>
        <end position="240"/>
    </location>
</feature>
<evidence type="ECO:0000259" key="4">
    <source>
        <dbReference type="Pfam" id="PF01551"/>
    </source>
</evidence>
<dbReference type="CDD" id="cd12797">
    <property type="entry name" value="M23_peptidase"/>
    <property type="match status" value="1"/>
</dbReference>
<evidence type="ECO:0000256" key="1">
    <source>
        <dbReference type="ARBA" id="ARBA00022729"/>
    </source>
</evidence>
<name>A0ABQ1N692_9BACT</name>
<keyword evidence="6" id="KW-1185">Reference proteome</keyword>
<dbReference type="PANTHER" id="PTHR21666">
    <property type="entry name" value="PEPTIDASE-RELATED"/>
    <property type="match status" value="1"/>
</dbReference>
<evidence type="ECO:0000256" key="2">
    <source>
        <dbReference type="SAM" id="Coils"/>
    </source>
</evidence>
<protein>
    <submittedName>
        <fullName evidence="5">Peptidase M23</fullName>
    </submittedName>
</protein>
<gene>
    <name evidence="5" type="ORF">GCM10011506_39190</name>
</gene>
<dbReference type="EMBL" id="BMEC01000014">
    <property type="protein sequence ID" value="GGC49717.1"/>
    <property type="molecule type" value="Genomic_DNA"/>
</dbReference>
<dbReference type="Gene3D" id="6.10.250.3150">
    <property type="match status" value="1"/>
</dbReference>
<dbReference type="InterPro" id="IPR016047">
    <property type="entry name" value="M23ase_b-sheet_dom"/>
</dbReference>
<evidence type="ECO:0000313" key="5">
    <source>
        <dbReference type="EMBL" id="GGC49717.1"/>
    </source>
</evidence>
<proteinExistence type="predicted"/>
<sequence length="400" mass="45774">MTNNKLLLLLSLSFLTFFGAYGQKSRADLEKEKKENLQKIEQAEKILNQTTSQKQATLGQLNALNYKIEAQQSVTNSISNEINLLNQQINEIGGIVSSMERDLEQMKKEYAAMLYATQKSNQSLSKMAYVFASSSFYQMFMRLKHMEYYAKVRRNQAEQIEVIKELLIGQQESVEQIRMEKSELLQEQISRNRELNKLKVEQSNVVAQLSKREKEVKNEIENRKDAVENLEKVIASLIKKEIEKSSKGTSSTKFALTPEAKELSSSFEGNQSKLFWPVGAGFISQKFGTHPHPLYKNISINNDGVDIQTNTNEEVRAVFDGEVKYVAFVPSMNNVVMVQHGEYFTVYAKLKSVKVKQGDKITAKQALGIVYTDKDGTSEVQFQVWKNNKKLNPEMWLFKK</sequence>
<feature type="coiled-coil region" evidence="2">
    <location>
        <begin position="26"/>
        <end position="53"/>
    </location>
</feature>
<evidence type="ECO:0000256" key="3">
    <source>
        <dbReference type="SAM" id="SignalP"/>
    </source>
</evidence>
<dbReference type="PANTHER" id="PTHR21666:SF289">
    <property type="entry name" value="L-ALA--D-GLU ENDOPEPTIDASE"/>
    <property type="match status" value="1"/>
</dbReference>
<dbReference type="RefSeq" id="WP_229712666.1">
    <property type="nucleotide sequence ID" value="NZ_BAABHU010000014.1"/>
</dbReference>
<dbReference type="Gene3D" id="2.70.70.10">
    <property type="entry name" value="Glucose Permease (Domain IIA)"/>
    <property type="match status" value="1"/>
</dbReference>
<dbReference type="Proteomes" id="UP000636010">
    <property type="component" value="Unassembled WGS sequence"/>
</dbReference>
<dbReference type="SUPFAM" id="SSF51261">
    <property type="entry name" value="Duplicated hybrid motif"/>
    <property type="match status" value="1"/>
</dbReference>
<keyword evidence="2" id="KW-0175">Coiled coil</keyword>
<feature type="signal peptide" evidence="3">
    <location>
        <begin position="1"/>
        <end position="22"/>
    </location>
</feature>
<dbReference type="Pfam" id="PF01551">
    <property type="entry name" value="Peptidase_M23"/>
    <property type="match status" value="1"/>
</dbReference>
<dbReference type="InterPro" id="IPR050570">
    <property type="entry name" value="Cell_wall_metabolism_enzyme"/>
</dbReference>
<dbReference type="InterPro" id="IPR011055">
    <property type="entry name" value="Dup_hybrid_motif"/>
</dbReference>
<evidence type="ECO:0000313" key="6">
    <source>
        <dbReference type="Proteomes" id="UP000636010"/>
    </source>
</evidence>
<feature type="chain" id="PRO_5045708431" evidence="3">
    <location>
        <begin position="23"/>
        <end position="400"/>
    </location>
</feature>
<accession>A0ABQ1N692</accession>
<keyword evidence="1 3" id="KW-0732">Signal</keyword>
<reference evidence="6" key="1">
    <citation type="journal article" date="2019" name="Int. J. Syst. Evol. Microbiol.">
        <title>The Global Catalogue of Microorganisms (GCM) 10K type strain sequencing project: providing services to taxonomists for standard genome sequencing and annotation.</title>
        <authorList>
            <consortium name="The Broad Institute Genomics Platform"/>
            <consortium name="The Broad Institute Genome Sequencing Center for Infectious Disease"/>
            <person name="Wu L."/>
            <person name="Ma J."/>
        </authorList>
    </citation>
    <scope>NUCLEOTIDE SEQUENCE [LARGE SCALE GENOMIC DNA]</scope>
    <source>
        <strain evidence="6">CGMCC 1.10832</strain>
    </source>
</reference>
<feature type="domain" description="M23ase beta-sheet core" evidence="4">
    <location>
        <begin position="302"/>
        <end position="393"/>
    </location>
</feature>
<organism evidence="5 6">
    <name type="scientific">Marivirga lumbricoides</name>
    <dbReference type="NCBI Taxonomy" id="1046115"/>
    <lineage>
        <taxon>Bacteria</taxon>
        <taxon>Pseudomonadati</taxon>
        <taxon>Bacteroidota</taxon>
        <taxon>Cytophagia</taxon>
        <taxon>Cytophagales</taxon>
        <taxon>Marivirgaceae</taxon>
        <taxon>Marivirga</taxon>
    </lineage>
</organism>
<comment type="caution">
    <text evidence="5">The sequence shown here is derived from an EMBL/GenBank/DDBJ whole genome shotgun (WGS) entry which is preliminary data.</text>
</comment>